<keyword evidence="2" id="KW-1185">Reference proteome</keyword>
<dbReference type="OrthoDB" id="8961048at2759"/>
<organism evidence="1 2">
    <name type="scientific">Anabarilius grahami</name>
    <name type="common">Kanglang fish</name>
    <name type="synonym">Barilius grahami</name>
    <dbReference type="NCBI Taxonomy" id="495550"/>
    <lineage>
        <taxon>Eukaryota</taxon>
        <taxon>Metazoa</taxon>
        <taxon>Chordata</taxon>
        <taxon>Craniata</taxon>
        <taxon>Vertebrata</taxon>
        <taxon>Euteleostomi</taxon>
        <taxon>Actinopterygii</taxon>
        <taxon>Neopterygii</taxon>
        <taxon>Teleostei</taxon>
        <taxon>Ostariophysi</taxon>
        <taxon>Cypriniformes</taxon>
        <taxon>Xenocyprididae</taxon>
        <taxon>Xenocypridinae</taxon>
        <taxon>Xenocypridinae incertae sedis</taxon>
        <taxon>Anabarilius</taxon>
    </lineage>
</organism>
<accession>A0A3N0ZB10</accession>
<dbReference type="AlphaFoldDB" id="A0A3N0ZB10"/>
<evidence type="ECO:0000313" key="1">
    <source>
        <dbReference type="EMBL" id="ROL55620.1"/>
    </source>
</evidence>
<evidence type="ECO:0000313" key="2">
    <source>
        <dbReference type="Proteomes" id="UP000281406"/>
    </source>
</evidence>
<proteinExistence type="predicted"/>
<protein>
    <recommendedName>
        <fullName evidence="3">Retrotransposon gag domain-containing protein</fullName>
    </recommendedName>
</protein>
<reference evidence="1 2" key="1">
    <citation type="submission" date="2018-10" db="EMBL/GenBank/DDBJ databases">
        <title>Genome assembly for a Yunnan-Guizhou Plateau 3E fish, Anabarilius grahami (Regan), and its evolutionary and genetic applications.</title>
        <authorList>
            <person name="Jiang W."/>
        </authorList>
    </citation>
    <scope>NUCLEOTIDE SEQUENCE [LARGE SCALE GENOMIC DNA]</scope>
    <source>
        <strain evidence="1">AG-KIZ</strain>
        <tissue evidence="1">Muscle</tissue>
    </source>
</reference>
<dbReference type="EMBL" id="RJVU01000082">
    <property type="protein sequence ID" value="ROL55620.1"/>
    <property type="molecule type" value="Genomic_DNA"/>
</dbReference>
<name>A0A3N0ZB10_ANAGA</name>
<gene>
    <name evidence="1" type="ORF">DPX16_23637</name>
</gene>
<comment type="caution">
    <text evidence="1">The sequence shown here is derived from an EMBL/GenBank/DDBJ whole genome shotgun (WGS) entry which is preliminary data.</text>
</comment>
<dbReference type="Proteomes" id="UP000281406">
    <property type="component" value="Unassembled WGS sequence"/>
</dbReference>
<sequence>MGILLTPVRPADRLLTLFQNGRSIEEYVEEFLELSYLRAWNEETLKSVFWYGLEDHLYQQVPAATIPCSLAQYIDFMSPDIGLILILVQYKAALLANETSAQSHPLNTLALQLVHENQYPIDYSYNSKTITKEMDKNQKDNHGESLKAHFDLQNKRQCYSTLNRTTKLANYLLIKQFKERQILSKYRLSDNDLELEKARRRQTWDSERSEDL</sequence>
<evidence type="ECO:0008006" key="3">
    <source>
        <dbReference type="Google" id="ProtNLM"/>
    </source>
</evidence>